<reference evidence="2" key="1">
    <citation type="submission" date="2017-09" db="EMBL/GenBank/DDBJ databases">
        <title>Depth-based differentiation of microbial function through sediment-hosted aquifers and enrichment of novel symbionts in the deep terrestrial subsurface.</title>
        <authorList>
            <person name="Probst A.J."/>
            <person name="Ladd B."/>
            <person name="Jarett J.K."/>
            <person name="Geller-Mcgrath D.E."/>
            <person name="Sieber C.M.K."/>
            <person name="Emerson J.B."/>
            <person name="Anantharaman K."/>
            <person name="Thomas B.C."/>
            <person name="Malmstrom R."/>
            <person name="Stieglmeier M."/>
            <person name="Klingl A."/>
            <person name="Woyke T."/>
            <person name="Ryan C.M."/>
            <person name="Banfield J.F."/>
        </authorList>
    </citation>
    <scope>NUCLEOTIDE SEQUENCE [LARGE SCALE GENOMIC DNA]</scope>
</reference>
<protein>
    <submittedName>
        <fullName evidence="1">Uncharacterized protein</fullName>
    </submittedName>
</protein>
<sequence>GLPELKTELKTPYYGKEKEPTAPLHVEWEKELRTPVTEFERKLSQMESIADKYGIDKKALIPGLLGIKDAEAQRTRERILAGDFGDDA</sequence>
<evidence type="ECO:0000313" key="2">
    <source>
        <dbReference type="Proteomes" id="UP000230025"/>
    </source>
</evidence>
<dbReference type="EMBL" id="PFFY01000243">
    <property type="protein sequence ID" value="PIW32835.1"/>
    <property type="molecule type" value="Genomic_DNA"/>
</dbReference>
<proteinExistence type="predicted"/>
<organism evidence="1 2">
    <name type="scientific">bacterium (Candidatus Ratteibacteria) CG15_BIG_FIL_POST_REV_8_21_14_020_41_12</name>
    <dbReference type="NCBI Taxonomy" id="2014291"/>
    <lineage>
        <taxon>Bacteria</taxon>
        <taxon>Candidatus Ratteibacteria</taxon>
    </lineage>
</organism>
<accession>A0A2M7GXW4</accession>
<comment type="caution">
    <text evidence="1">The sequence shown here is derived from an EMBL/GenBank/DDBJ whole genome shotgun (WGS) entry which is preliminary data.</text>
</comment>
<evidence type="ECO:0000313" key="1">
    <source>
        <dbReference type="EMBL" id="PIW32835.1"/>
    </source>
</evidence>
<gene>
    <name evidence="1" type="ORF">COW28_05205</name>
</gene>
<feature type="non-terminal residue" evidence="1">
    <location>
        <position position="88"/>
    </location>
</feature>
<dbReference type="Proteomes" id="UP000230025">
    <property type="component" value="Unassembled WGS sequence"/>
</dbReference>
<name>A0A2M7GXW4_9BACT</name>
<dbReference type="AlphaFoldDB" id="A0A2M7GXW4"/>
<feature type="non-terminal residue" evidence="1">
    <location>
        <position position="1"/>
    </location>
</feature>